<sequence>MKTSGNTILITGGGSGIGRALAEAFHERDNQVIIAGRRQALLDEVTQVNPGMQTAILDVTDSKDIDRFVLQAAHDYPHLNVVINNAGIMHSEDWTADVVDTRTAKAIIETNFLGPILLTAGLMPLLRMQRESTVVTVSSGLAFLPLAATPTYSATKAAIHSFSESLRHQLKGTSVNVIEIAPPYLQTELMGKRQASDPNAMPLAAFIDEVLCVLETQPEIQEVLVQRVLPQRFALEKGQTAYQEMFDKINGKR</sequence>
<dbReference type="InterPro" id="IPR020904">
    <property type="entry name" value="Sc_DH/Rdtase_CS"/>
</dbReference>
<organism evidence="4 5">
    <name type="scientific">Duganella lactea</name>
    <dbReference type="NCBI Taxonomy" id="2692173"/>
    <lineage>
        <taxon>Bacteria</taxon>
        <taxon>Pseudomonadati</taxon>
        <taxon>Pseudomonadota</taxon>
        <taxon>Betaproteobacteria</taxon>
        <taxon>Burkholderiales</taxon>
        <taxon>Oxalobacteraceae</taxon>
        <taxon>Telluria group</taxon>
        <taxon>Duganella</taxon>
    </lineage>
</organism>
<dbReference type="PRINTS" id="PR00080">
    <property type="entry name" value="SDRFAMILY"/>
</dbReference>
<proteinExistence type="inferred from homology"/>
<reference evidence="4 5" key="1">
    <citation type="submission" date="2019-12" db="EMBL/GenBank/DDBJ databases">
        <title>Novel species isolated from a subtropical stream in China.</title>
        <authorList>
            <person name="Lu H."/>
        </authorList>
    </citation>
    <scope>NUCLEOTIDE SEQUENCE [LARGE SCALE GENOMIC DNA]</scope>
    <source>
        <strain evidence="4 5">FT50W</strain>
    </source>
</reference>
<keyword evidence="2" id="KW-0560">Oxidoreductase</keyword>
<dbReference type="RefSeq" id="WP_161018105.1">
    <property type="nucleotide sequence ID" value="NZ_WWCP01000001.1"/>
</dbReference>
<evidence type="ECO:0000313" key="4">
    <source>
        <dbReference type="EMBL" id="MYM80760.1"/>
    </source>
</evidence>
<dbReference type="PROSITE" id="PS00061">
    <property type="entry name" value="ADH_SHORT"/>
    <property type="match status" value="1"/>
</dbReference>
<comment type="similarity">
    <text evidence="1 3">Belongs to the short-chain dehydrogenases/reductases (SDR) family.</text>
</comment>
<evidence type="ECO:0000256" key="1">
    <source>
        <dbReference type="ARBA" id="ARBA00006484"/>
    </source>
</evidence>
<dbReference type="InterPro" id="IPR036291">
    <property type="entry name" value="NAD(P)-bd_dom_sf"/>
</dbReference>
<dbReference type="Pfam" id="PF00106">
    <property type="entry name" value="adh_short"/>
    <property type="match status" value="1"/>
</dbReference>
<dbReference type="SUPFAM" id="SSF51735">
    <property type="entry name" value="NAD(P)-binding Rossmann-fold domains"/>
    <property type="match status" value="1"/>
</dbReference>
<dbReference type="AlphaFoldDB" id="A0A6L8MDC7"/>
<dbReference type="GO" id="GO:0016491">
    <property type="term" value="F:oxidoreductase activity"/>
    <property type="evidence" value="ECO:0007669"/>
    <property type="project" value="UniProtKB-KW"/>
</dbReference>
<dbReference type="PRINTS" id="PR00081">
    <property type="entry name" value="GDHRDH"/>
</dbReference>
<accession>A0A6L8MDC7</accession>
<evidence type="ECO:0000256" key="2">
    <source>
        <dbReference type="ARBA" id="ARBA00023002"/>
    </source>
</evidence>
<dbReference type="PANTHER" id="PTHR44196:SF1">
    <property type="entry name" value="DEHYDROGENASE_REDUCTASE SDR FAMILY MEMBER 7B"/>
    <property type="match status" value="1"/>
</dbReference>
<dbReference type="InterPro" id="IPR002347">
    <property type="entry name" value="SDR_fam"/>
</dbReference>
<evidence type="ECO:0000313" key="5">
    <source>
        <dbReference type="Proteomes" id="UP000474565"/>
    </source>
</evidence>
<gene>
    <name evidence="4" type="ORF">GTP44_02140</name>
</gene>
<dbReference type="EMBL" id="WWCP01000001">
    <property type="protein sequence ID" value="MYM80760.1"/>
    <property type="molecule type" value="Genomic_DNA"/>
</dbReference>
<dbReference type="GO" id="GO:0016020">
    <property type="term" value="C:membrane"/>
    <property type="evidence" value="ECO:0007669"/>
    <property type="project" value="TreeGrafter"/>
</dbReference>
<dbReference type="Gene3D" id="3.40.50.720">
    <property type="entry name" value="NAD(P)-binding Rossmann-like Domain"/>
    <property type="match status" value="1"/>
</dbReference>
<evidence type="ECO:0000256" key="3">
    <source>
        <dbReference type="RuleBase" id="RU000363"/>
    </source>
</evidence>
<comment type="caution">
    <text evidence="4">The sequence shown here is derived from an EMBL/GenBank/DDBJ whole genome shotgun (WGS) entry which is preliminary data.</text>
</comment>
<dbReference type="PANTHER" id="PTHR44196">
    <property type="entry name" value="DEHYDROGENASE/REDUCTASE SDR FAMILY MEMBER 7B"/>
    <property type="match status" value="1"/>
</dbReference>
<name>A0A6L8MDC7_9BURK</name>
<dbReference type="Proteomes" id="UP000474565">
    <property type="component" value="Unassembled WGS sequence"/>
</dbReference>
<protein>
    <submittedName>
        <fullName evidence="4">SDR family NAD(P)-dependent oxidoreductase</fullName>
    </submittedName>
</protein>